<proteinExistence type="predicted"/>
<dbReference type="Pfam" id="PF23079">
    <property type="entry name" value="HTH_NOL4_2nd"/>
    <property type="match status" value="1"/>
</dbReference>
<accession>A0AA85IPP5</accession>
<dbReference type="WBParaSite" id="TREG1_100500.1">
    <property type="protein sequence ID" value="TREG1_100500.1"/>
    <property type="gene ID" value="TREG1_100500"/>
</dbReference>
<organism evidence="2 3">
    <name type="scientific">Trichobilharzia regenti</name>
    <name type="common">Nasal bird schistosome</name>
    <dbReference type="NCBI Taxonomy" id="157069"/>
    <lineage>
        <taxon>Eukaryota</taxon>
        <taxon>Metazoa</taxon>
        <taxon>Spiralia</taxon>
        <taxon>Lophotrochozoa</taxon>
        <taxon>Platyhelminthes</taxon>
        <taxon>Trematoda</taxon>
        <taxon>Digenea</taxon>
        <taxon>Strigeidida</taxon>
        <taxon>Schistosomatoidea</taxon>
        <taxon>Schistosomatidae</taxon>
        <taxon>Trichobilharzia</taxon>
    </lineage>
</organism>
<evidence type="ECO:0000313" key="2">
    <source>
        <dbReference type="Proteomes" id="UP000050795"/>
    </source>
</evidence>
<reference evidence="2" key="1">
    <citation type="submission" date="2022-06" db="EMBL/GenBank/DDBJ databases">
        <authorList>
            <person name="Berger JAMES D."/>
            <person name="Berger JAMES D."/>
        </authorList>
    </citation>
    <scope>NUCLEOTIDE SEQUENCE [LARGE SCALE GENOMIC DNA]</scope>
</reference>
<protein>
    <recommendedName>
        <fullName evidence="1">Nucleolar protein 4 helical domain-containing protein</fullName>
    </recommendedName>
</protein>
<dbReference type="InterPro" id="IPR056549">
    <property type="entry name" value="HTH_NOL4"/>
</dbReference>
<reference evidence="3" key="2">
    <citation type="submission" date="2023-11" db="UniProtKB">
        <authorList>
            <consortium name="WormBaseParasite"/>
        </authorList>
    </citation>
    <scope>IDENTIFICATION</scope>
</reference>
<name>A0AA85IPP5_TRIRE</name>
<feature type="domain" description="Nucleolar protein 4 helical" evidence="1">
    <location>
        <begin position="97"/>
        <end position="179"/>
    </location>
</feature>
<evidence type="ECO:0000313" key="3">
    <source>
        <dbReference type="WBParaSite" id="TREG1_100500.1"/>
    </source>
</evidence>
<dbReference type="AlphaFoldDB" id="A0AA85IPP5"/>
<dbReference type="Proteomes" id="UP000050795">
    <property type="component" value="Unassembled WGS sequence"/>
</dbReference>
<sequence length="338" mass="38648">MENTDIKFDSNETNPEFLSIPNEFTECRQNLQEEIKSVVNPHNSDSNSDAFSISSNPCPLTSVQLTESDDILTQDTELLSSHQSIYQESVERKQYSEREITYNLLLRKLVNDYLDRTVTYSHQPKHILTILKSVLERNFPEFNGSFHREKICAYLKACRRKAKKNSGETYVRISARYLSAGTAARMAEEIYMKEHEYLVNAIMNGNKSYHAFNQSLMFNDDHGSSTNEVKNFTTTTAINTNSHQEPQCQIPELTPTRSSTNAYILNDNNNFNLTTGNHYFTSSYGEPMLNSLNSVIQQHVNGLAVVKLWEQIAEYLLNMADRLDAGQDIFPQNLLPNT</sequence>
<evidence type="ECO:0000259" key="1">
    <source>
        <dbReference type="Pfam" id="PF23079"/>
    </source>
</evidence>
<keyword evidence="2" id="KW-1185">Reference proteome</keyword>